<keyword evidence="3 8" id="KW-0819">tRNA processing</keyword>
<dbReference type="AlphaFoldDB" id="A0A0A0MB75"/>
<dbReference type="SUPFAM" id="SSF53927">
    <property type="entry name" value="Cytidine deaminase-like"/>
    <property type="match status" value="1"/>
</dbReference>
<evidence type="ECO:0000313" key="10">
    <source>
        <dbReference type="EMBL" id="KGO99819.1"/>
    </source>
</evidence>
<feature type="domain" description="CMP/dCMP-type deaminase" evidence="9">
    <location>
        <begin position="4"/>
        <end position="131"/>
    </location>
</feature>
<keyword evidence="11" id="KW-1185">Reference proteome</keyword>
<dbReference type="HAMAP" id="MF_00972">
    <property type="entry name" value="tRNA_aden_deaminase"/>
    <property type="match status" value="1"/>
</dbReference>
<dbReference type="EMBL" id="AVBH01000002">
    <property type="protein sequence ID" value="KGO99819.1"/>
    <property type="molecule type" value="Genomic_DNA"/>
</dbReference>
<reference evidence="10 11" key="1">
    <citation type="submission" date="2013-08" db="EMBL/GenBank/DDBJ databases">
        <title>Genomic analysis of Lysobacter defluvii.</title>
        <authorList>
            <person name="Wang Q."/>
            <person name="Wang G."/>
        </authorList>
    </citation>
    <scope>NUCLEOTIDE SEQUENCE [LARGE SCALE GENOMIC DNA]</scope>
    <source>
        <strain evidence="10 11">IMMIB APB-9</strain>
    </source>
</reference>
<dbReference type="PROSITE" id="PS51747">
    <property type="entry name" value="CYT_DCMP_DEAMINASES_2"/>
    <property type="match status" value="1"/>
</dbReference>
<dbReference type="GO" id="GO:0052717">
    <property type="term" value="F:tRNA-specific adenosine-34 deaminase activity"/>
    <property type="evidence" value="ECO:0007669"/>
    <property type="project" value="UniProtKB-UniRule"/>
</dbReference>
<evidence type="ECO:0000259" key="9">
    <source>
        <dbReference type="PROSITE" id="PS51747"/>
    </source>
</evidence>
<dbReference type="Pfam" id="PF00383">
    <property type="entry name" value="dCMP_cyt_deam_1"/>
    <property type="match status" value="1"/>
</dbReference>
<name>A0A0A0MB75_9GAMM</name>
<dbReference type="GO" id="GO:0008270">
    <property type="term" value="F:zinc ion binding"/>
    <property type="evidence" value="ECO:0007669"/>
    <property type="project" value="UniProtKB-UniRule"/>
</dbReference>
<dbReference type="Gene3D" id="3.40.140.10">
    <property type="entry name" value="Cytidine Deaminase, domain 2"/>
    <property type="match status" value="1"/>
</dbReference>
<feature type="binding site" evidence="8">
    <location>
        <position position="90"/>
    </location>
    <ligand>
        <name>Zn(2+)</name>
        <dbReference type="ChEBI" id="CHEBI:29105"/>
        <note>catalytic</note>
    </ligand>
</feature>
<evidence type="ECO:0000256" key="6">
    <source>
        <dbReference type="ARBA" id="ARBA00022833"/>
    </source>
</evidence>
<dbReference type="InterPro" id="IPR016193">
    <property type="entry name" value="Cytidine_deaminase-like"/>
</dbReference>
<dbReference type="PANTHER" id="PTHR11079">
    <property type="entry name" value="CYTOSINE DEAMINASE FAMILY MEMBER"/>
    <property type="match status" value="1"/>
</dbReference>
<dbReference type="PANTHER" id="PTHR11079:SF202">
    <property type="entry name" value="TRNA-SPECIFIC ADENOSINE DEAMINASE"/>
    <property type="match status" value="1"/>
</dbReference>
<dbReference type="STRING" id="1385515.GCA_000423325_00351"/>
<dbReference type="eggNOG" id="COG0590">
    <property type="taxonomic scope" value="Bacteria"/>
</dbReference>
<dbReference type="CDD" id="cd01285">
    <property type="entry name" value="nucleoside_deaminase"/>
    <property type="match status" value="1"/>
</dbReference>
<gene>
    <name evidence="8" type="primary">tadA</name>
    <name evidence="10" type="ORF">N791_09815</name>
</gene>
<dbReference type="InterPro" id="IPR028883">
    <property type="entry name" value="tRNA_aden_deaminase"/>
</dbReference>
<dbReference type="Proteomes" id="UP000030003">
    <property type="component" value="Unassembled WGS sequence"/>
</dbReference>
<evidence type="ECO:0000256" key="4">
    <source>
        <dbReference type="ARBA" id="ARBA00022723"/>
    </source>
</evidence>
<keyword evidence="4 8" id="KW-0479">Metal-binding</keyword>
<dbReference type="EC" id="3.5.4.33" evidence="8"/>
<evidence type="ECO:0000256" key="5">
    <source>
        <dbReference type="ARBA" id="ARBA00022801"/>
    </source>
</evidence>
<sequence length="159" mass="17211">MAVEDDERWMRHALALAARGAREDDEIPVGAVLVSSAGQVLGEGWNRNITEHDPTAHAEIVAMRQAGFRLGNHRLTGCVLYVTLEPCVMCAMAMVHARIARVVFGAHDPKTGAAGSVFDLLADPRHNHRVEVAGGVLGTEAGERLRSWFRARRARPAAG</sequence>
<dbReference type="InterPro" id="IPR016192">
    <property type="entry name" value="APOBEC/CMP_deaminase_Zn-bd"/>
</dbReference>
<comment type="cofactor">
    <cofactor evidence="8">
        <name>Zn(2+)</name>
        <dbReference type="ChEBI" id="CHEBI:29105"/>
    </cofactor>
    <text evidence="8">Binds 1 zinc ion per subunit.</text>
</comment>
<comment type="function">
    <text evidence="8">Catalyzes the deamination of adenosine to inosine at the wobble position 34 of tRNA(Arg2).</text>
</comment>
<evidence type="ECO:0000256" key="7">
    <source>
        <dbReference type="ARBA" id="ARBA00048045"/>
    </source>
</evidence>
<evidence type="ECO:0000256" key="3">
    <source>
        <dbReference type="ARBA" id="ARBA00022694"/>
    </source>
</evidence>
<keyword evidence="5 8" id="KW-0378">Hydrolase</keyword>
<comment type="caution">
    <text evidence="10">The sequence shown here is derived from an EMBL/GenBank/DDBJ whole genome shotgun (WGS) entry which is preliminary data.</text>
</comment>
<dbReference type="PROSITE" id="PS00903">
    <property type="entry name" value="CYT_DCMP_DEAMINASES_1"/>
    <property type="match status" value="1"/>
</dbReference>
<proteinExistence type="inferred from homology"/>
<organism evidence="10 11">
    <name type="scientific">Lysobacter defluvii IMMIB APB-9 = DSM 18482</name>
    <dbReference type="NCBI Taxonomy" id="1385515"/>
    <lineage>
        <taxon>Bacteria</taxon>
        <taxon>Pseudomonadati</taxon>
        <taxon>Pseudomonadota</taxon>
        <taxon>Gammaproteobacteria</taxon>
        <taxon>Lysobacterales</taxon>
        <taxon>Lysobacteraceae</taxon>
        <taxon>Novilysobacter</taxon>
    </lineage>
</organism>
<feature type="binding site" evidence="8">
    <location>
        <position position="57"/>
    </location>
    <ligand>
        <name>Zn(2+)</name>
        <dbReference type="ChEBI" id="CHEBI:29105"/>
        <note>catalytic</note>
    </ligand>
</feature>
<accession>A0A0A0MB75</accession>
<comment type="similarity">
    <text evidence="1">Belongs to the cytidine and deoxycytidylate deaminase family. ADAT2 subfamily.</text>
</comment>
<protein>
    <recommendedName>
        <fullName evidence="8">tRNA-specific adenosine deaminase</fullName>
        <ecNumber evidence="8">3.5.4.33</ecNumber>
    </recommendedName>
</protein>
<feature type="binding site" evidence="8">
    <location>
        <position position="87"/>
    </location>
    <ligand>
        <name>Zn(2+)</name>
        <dbReference type="ChEBI" id="CHEBI:29105"/>
        <note>catalytic</note>
    </ligand>
</feature>
<feature type="active site" description="Proton donor" evidence="8">
    <location>
        <position position="59"/>
    </location>
</feature>
<keyword evidence="6 8" id="KW-0862">Zinc</keyword>
<dbReference type="NCBIfam" id="NF008113">
    <property type="entry name" value="PRK10860.1"/>
    <property type="match status" value="1"/>
</dbReference>
<dbReference type="RefSeq" id="WP_027068905.1">
    <property type="nucleotide sequence ID" value="NZ_AUHT01000004.1"/>
</dbReference>
<dbReference type="InterPro" id="IPR002125">
    <property type="entry name" value="CMP_dCMP_dom"/>
</dbReference>
<evidence type="ECO:0000256" key="2">
    <source>
        <dbReference type="ARBA" id="ARBA00011738"/>
    </source>
</evidence>
<dbReference type="OrthoDB" id="9802676at2"/>
<evidence type="ECO:0000256" key="1">
    <source>
        <dbReference type="ARBA" id="ARBA00010669"/>
    </source>
</evidence>
<dbReference type="GO" id="GO:0002100">
    <property type="term" value="P:tRNA wobble adenosine to inosine editing"/>
    <property type="evidence" value="ECO:0007669"/>
    <property type="project" value="UniProtKB-UniRule"/>
</dbReference>
<evidence type="ECO:0000313" key="11">
    <source>
        <dbReference type="Proteomes" id="UP000030003"/>
    </source>
</evidence>
<dbReference type="FunFam" id="3.40.140.10:FF:000050">
    <property type="entry name" value="tRNA-specific adenosine deaminase"/>
    <property type="match status" value="1"/>
</dbReference>
<comment type="catalytic activity">
    <reaction evidence="7 8">
        <text>adenosine(34) in tRNA + H2O + H(+) = inosine(34) in tRNA + NH4(+)</text>
        <dbReference type="Rhea" id="RHEA:43168"/>
        <dbReference type="Rhea" id="RHEA-COMP:10373"/>
        <dbReference type="Rhea" id="RHEA-COMP:10374"/>
        <dbReference type="ChEBI" id="CHEBI:15377"/>
        <dbReference type="ChEBI" id="CHEBI:15378"/>
        <dbReference type="ChEBI" id="CHEBI:28938"/>
        <dbReference type="ChEBI" id="CHEBI:74411"/>
        <dbReference type="ChEBI" id="CHEBI:82852"/>
        <dbReference type="EC" id="3.5.4.33"/>
    </reaction>
</comment>
<evidence type="ECO:0000256" key="8">
    <source>
        <dbReference type="HAMAP-Rule" id="MF_00972"/>
    </source>
</evidence>
<comment type="subunit">
    <text evidence="2 8">Homodimer.</text>
</comment>